<dbReference type="Proteomes" id="UP000285405">
    <property type="component" value="Unassembled WGS sequence"/>
</dbReference>
<reference evidence="9 10" key="1">
    <citation type="journal article" date="2018" name="BMC Genomics">
        <title>Comparative genome analyses reveal sequence features reflecting distinct modes of host-adaptation between dicot and monocot powdery mildew.</title>
        <authorList>
            <person name="Wu Y."/>
            <person name="Ma X."/>
            <person name="Pan Z."/>
            <person name="Kale S.D."/>
            <person name="Song Y."/>
            <person name="King H."/>
            <person name="Zhang Q."/>
            <person name="Presley C."/>
            <person name="Deng X."/>
            <person name="Wei C.I."/>
            <person name="Xiao S."/>
        </authorList>
    </citation>
    <scope>NUCLEOTIDE SEQUENCE [LARGE SCALE GENOMIC DNA]</scope>
    <source>
        <strain evidence="9">UCSC1</strain>
    </source>
</reference>
<dbReference type="Pfam" id="PF01565">
    <property type="entry name" value="FAD_binding_4"/>
    <property type="match status" value="1"/>
</dbReference>
<protein>
    <recommendedName>
        <fullName evidence="6">D-lactate dehydrogenase (cytochrome)</fullName>
        <ecNumber evidence="6">1.1.2.4</ecNumber>
    </recommendedName>
</protein>
<dbReference type="InterPro" id="IPR016164">
    <property type="entry name" value="FAD-linked_Oxase-like_C"/>
</dbReference>
<dbReference type="Pfam" id="PF02913">
    <property type="entry name" value="FAD-oxidase_C"/>
    <property type="match status" value="1"/>
</dbReference>
<dbReference type="FunFam" id="3.30.70.2740:FF:000002">
    <property type="entry name" value="D-2-hydroxyglutarate dehydrogenase mitochondrial"/>
    <property type="match status" value="1"/>
</dbReference>
<dbReference type="SUPFAM" id="SSF56176">
    <property type="entry name" value="FAD-binding/transporter-associated domain-like"/>
    <property type="match status" value="1"/>
</dbReference>
<dbReference type="FunFam" id="3.30.465.10:FF:000001">
    <property type="entry name" value="D-2-hydroxyglutarate dehydrogenase, mitochondrial"/>
    <property type="match status" value="1"/>
</dbReference>
<dbReference type="InterPro" id="IPR006094">
    <property type="entry name" value="Oxid_FAD_bind_N"/>
</dbReference>
<dbReference type="InterPro" id="IPR016169">
    <property type="entry name" value="FAD-bd_PCMH_sub2"/>
</dbReference>
<dbReference type="EMBL" id="MCBR01019690">
    <property type="protein sequence ID" value="RKF56414.1"/>
    <property type="molecule type" value="Genomic_DNA"/>
</dbReference>
<dbReference type="InterPro" id="IPR004113">
    <property type="entry name" value="FAD-bd_oxidored_4_C"/>
</dbReference>
<dbReference type="InterPro" id="IPR036318">
    <property type="entry name" value="FAD-bd_PCMH-like_sf"/>
</dbReference>
<evidence type="ECO:0000256" key="5">
    <source>
        <dbReference type="ARBA" id="ARBA00023002"/>
    </source>
</evidence>
<dbReference type="AlphaFoldDB" id="A0A420HG12"/>
<evidence type="ECO:0000256" key="1">
    <source>
        <dbReference type="ARBA" id="ARBA00001974"/>
    </source>
</evidence>
<gene>
    <name evidence="9" type="ORF">GcC1_196017</name>
</gene>
<dbReference type="SUPFAM" id="SSF55103">
    <property type="entry name" value="FAD-linked oxidases, C-terminal domain"/>
    <property type="match status" value="1"/>
</dbReference>
<dbReference type="FunFam" id="1.10.45.10:FF:000001">
    <property type="entry name" value="D-lactate dehydrogenase mitochondrial"/>
    <property type="match status" value="1"/>
</dbReference>
<dbReference type="GO" id="GO:0005739">
    <property type="term" value="C:mitochondrion"/>
    <property type="evidence" value="ECO:0007669"/>
    <property type="project" value="TreeGrafter"/>
</dbReference>
<dbReference type="FunFam" id="3.30.70.2190:FF:000001">
    <property type="entry name" value="D-2-hydroxyglutarate dehydrogenase mitochondrial"/>
    <property type="match status" value="1"/>
</dbReference>
<sequence>MSRTYRFALSPSRILFGPSLLPRYAAVTQLRWQSTVNSKASKEKRTNLNGLTGNEKKFNLTSETYPEIQRYSKFAKVTPEHVKFFQSLLGKGTAVIDGVSKDAYSDLESFNEDWMRKYKGQTKLVLKPISTEEVSKILKYCNENMLAVVPQGGNSGLVGGSVPVFDEIVINMSRMNAIRSFDDVSGALVVDAGCILEIADEFLIKKNYIFPLDLGAKGSCQIGGNISTNAGGLRLLRYGSLHANVLGIEAVLPDGTILDDLSIMRKNNTGYNLKNLFIGAEGTIGIITKASILCPQRSSAINVAFFGLESYEKVQEAFREAKTQLSEILSAFELMDRSSQEAVSYVTKNNRPLEGEYPFYCLIETSGSNPEHDSDKLSKFLEFAIEKEMICDGVLAQDETQIKNLWSWRERIPESLGHWGGVYKYDLSIPINDLYALVYDVRKRVENADLIGDSNNYPVSAVAGYGHMGDSNLHLNVATRWYDKKVENLLEPYVYEWVGERNGSISAEHGLGLAKRKYIQYSRSSTMIRLMKQIKNLYDPVSQFLLIVRRN</sequence>
<dbReference type="PROSITE" id="PS51387">
    <property type="entry name" value="FAD_PCMH"/>
    <property type="match status" value="1"/>
</dbReference>
<dbReference type="InterPro" id="IPR016171">
    <property type="entry name" value="Vanillyl_alc_oxidase_C-sub2"/>
</dbReference>
<dbReference type="Gene3D" id="3.30.70.2190">
    <property type="match status" value="1"/>
</dbReference>
<accession>A0A420HG12</accession>
<dbReference type="GO" id="GO:0004458">
    <property type="term" value="F:D-lactate dehydrogenase (cytochrome) activity"/>
    <property type="evidence" value="ECO:0007669"/>
    <property type="project" value="UniProtKB-EC"/>
</dbReference>
<dbReference type="PANTHER" id="PTHR43716">
    <property type="entry name" value="D-2-HYDROXYGLUTARATE DEHYDROGENASE, MITOCHONDRIAL"/>
    <property type="match status" value="1"/>
</dbReference>
<evidence type="ECO:0000256" key="2">
    <source>
        <dbReference type="ARBA" id="ARBA00008000"/>
    </source>
</evidence>
<evidence type="ECO:0000256" key="3">
    <source>
        <dbReference type="ARBA" id="ARBA00022630"/>
    </source>
</evidence>
<evidence type="ECO:0000259" key="8">
    <source>
        <dbReference type="PROSITE" id="PS51387"/>
    </source>
</evidence>
<keyword evidence="5" id="KW-0560">Oxidoreductase</keyword>
<evidence type="ECO:0000256" key="4">
    <source>
        <dbReference type="ARBA" id="ARBA00022827"/>
    </source>
</evidence>
<dbReference type="InterPro" id="IPR051264">
    <property type="entry name" value="FAD-oxidored/transferase_4"/>
</dbReference>
<organism evidence="9 10">
    <name type="scientific">Golovinomyces cichoracearum</name>
    <dbReference type="NCBI Taxonomy" id="62708"/>
    <lineage>
        <taxon>Eukaryota</taxon>
        <taxon>Fungi</taxon>
        <taxon>Dikarya</taxon>
        <taxon>Ascomycota</taxon>
        <taxon>Pezizomycotina</taxon>
        <taxon>Leotiomycetes</taxon>
        <taxon>Erysiphales</taxon>
        <taxon>Erysiphaceae</taxon>
        <taxon>Golovinomyces</taxon>
    </lineage>
</organism>
<dbReference type="InterPro" id="IPR016167">
    <property type="entry name" value="FAD-bd_PCMH_sub1"/>
</dbReference>
<comment type="cofactor">
    <cofactor evidence="1">
        <name>FAD</name>
        <dbReference type="ChEBI" id="CHEBI:57692"/>
    </cofactor>
</comment>
<dbReference type="Gene3D" id="1.10.45.10">
    <property type="entry name" value="Vanillyl-alcohol Oxidase, Chain A, domain 4"/>
    <property type="match status" value="1"/>
</dbReference>
<evidence type="ECO:0000313" key="9">
    <source>
        <dbReference type="EMBL" id="RKF56414.1"/>
    </source>
</evidence>
<dbReference type="FunFam" id="3.30.43.10:FF:000002">
    <property type="entry name" value="D-2-hydroxyglutarate dehydrogenase, mitochondrial"/>
    <property type="match status" value="1"/>
</dbReference>
<keyword evidence="3" id="KW-0285">Flavoprotein</keyword>
<comment type="similarity">
    <text evidence="2">Belongs to the FAD-binding oxidoreductase/transferase type 4 family.</text>
</comment>
<evidence type="ECO:0000256" key="6">
    <source>
        <dbReference type="ARBA" id="ARBA00038897"/>
    </source>
</evidence>
<keyword evidence="4" id="KW-0274">FAD</keyword>
<dbReference type="EC" id="1.1.2.4" evidence="6"/>
<feature type="domain" description="FAD-binding PCMH-type" evidence="8">
    <location>
        <begin position="118"/>
        <end position="297"/>
    </location>
</feature>
<comment type="catalytic activity">
    <reaction evidence="7">
        <text>(R)-lactate + 2 Fe(III)-[cytochrome c] = 2 Fe(II)-[cytochrome c] + pyruvate + 2 H(+)</text>
        <dbReference type="Rhea" id="RHEA:13521"/>
        <dbReference type="Rhea" id="RHEA-COMP:10350"/>
        <dbReference type="Rhea" id="RHEA-COMP:14399"/>
        <dbReference type="ChEBI" id="CHEBI:15361"/>
        <dbReference type="ChEBI" id="CHEBI:15378"/>
        <dbReference type="ChEBI" id="CHEBI:16004"/>
        <dbReference type="ChEBI" id="CHEBI:29033"/>
        <dbReference type="ChEBI" id="CHEBI:29034"/>
        <dbReference type="EC" id="1.1.2.4"/>
    </reaction>
</comment>
<name>A0A420HG12_9PEZI</name>
<evidence type="ECO:0000313" key="10">
    <source>
        <dbReference type="Proteomes" id="UP000285405"/>
    </source>
</evidence>
<dbReference type="Gene3D" id="3.30.43.10">
    <property type="entry name" value="Uridine Diphospho-n-acetylenolpyruvylglucosamine Reductase, domain 2"/>
    <property type="match status" value="1"/>
</dbReference>
<dbReference type="InterPro" id="IPR016166">
    <property type="entry name" value="FAD-bd_PCMH"/>
</dbReference>
<comment type="caution">
    <text evidence="9">The sequence shown here is derived from an EMBL/GenBank/DDBJ whole genome shotgun (WGS) entry which is preliminary data.</text>
</comment>
<dbReference type="PANTHER" id="PTHR43716:SF1">
    <property type="entry name" value="D-2-HYDROXYGLUTARATE DEHYDROGENASE, MITOCHONDRIAL"/>
    <property type="match status" value="1"/>
</dbReference>
<dbReference type="GO" id="GO:0071949">
    <property type="term" value="F:FAD binding"/>
    <property type="evidence" value="ECO:0007669"/>
    <property type="project" value="InterPro"/>
</dbReference>
<evidence type="ECO:0000256" key="7">
    <source>
        <dbReference type="ARBA" id="ARBA00051436"/>
    </source>
</evidence>
<proteinExistence type="inferred from homology"/>
<dbReference type="OrthoDB" id="5332616at2759"/>
<dbReference type="Gene3D" id="3.30.465.10">
    <property type="match status" value="1"/>
</dbReference>
<dbReference type="Gene3D" id="3.30.70.2740">
    <property type="match status" value="1"/>
</dbReference>